<feature type="transmembrane region" description="Helical" evidence="1">
    <location>
        <begin position="60"/>
        <end position="80"/>
    </location>
</feature>
<feature type="transmembrane region" description="Helical" evidence="1">
    <location>
        <begin position="100"/>
        <end position="118"/>
    </location>
</feature>
<gene>
    <name evidence="2" type="ORF">DUNSADRAFT_7075</name>
</gene>
<keyword evidence="1" id="KW-0472">Membrane</keyword>
<sequence length="151" mass="17267">MSFCSLGLATMRTCTCMYCYSKEGVCLLMEGSCSFEGRCSLSCSGSIEFMIHLKICHSSLVLRLFGLWLCFFCIIWDVALEQAVWYLAYNEKSCFVCKDIPNFACWMLGPILCVFWSLQRVMQWLLKLYLLDACTLFSSFFTATFPAIGNE</sequence>
<protein>
    <submittedName>
        <fullName evidence="2">Uncharacterized protein</fullName>
    </submittedName>
</protein>
<reference evidence="2" key="1">
    <citation type="submission" date="2017-08" db="EMBL/GenBank/DDBJ databases">
        <authorList>
            <person name="Polle J.E."/>
            <person name="Barry K."/>
            <person name="Cushman J."/>
            <person name="Schmutz J."/>
            <person name="Tran D."/>
            <person name="Hathwaick L.T."/>
            <person name="Yim W.C."/>
            <person name="Jenkins J."/>
            <person name="Mckie-Krisberg Z.M."/>
            <person name="Prochnik S."/>
            <person name="Lindquist E."/>
            <person name="Dockter R.B."/>
            <person name="Adam C."/>
            <person name="Molina H."/>
            <person name="Bunkerborg J."/>
            <person name="Jin E."/>
            <person name="Buchheim M."/>
            <person name="Magnuson J."/>
        </authorList>
    </citation>
    <scope>NUCLEOTIDE SEQUENCE</scope>
    <source>
        <strain evidence="2">CCAP 19/18</strain>
    </source>
</reference>
<evidence type="ECO:0000313" key="2">
    <source>
        <dbReference type="EMBL" id="KAF5842465.1"/>
    </source>
</evidence>
<proteinExistence type="predicted"/>
<accession>A0ABQ7H6H2</accession>
<name>A0ABQ7H6H2_DUNSA</name>
<dbReference type="EMBL" id="MU069461">
    <property type="protein sequence ID" value="KAF5842465.1"/>
    <property type="molecule type" value="Genomic_DNA"/>
</dbReference>
<feature type="transmembrane region" description="Helical" evidence="1">
    <location>
        <begin position="130"/>
        <end position="148"/>
    </location>
</feature>
<evidence type="ECO:0000256" key="1">
    <source>
        <dbReference type="SAM" id="Phobius"/>
    </source>
</evidence>
<evidence type="ECO:0000313" key="3">
    <source>
        <dbReference type="Proteomes" id="UP000815325"/>
    </source>
</evidence>
<comment type="caution">
    <text evidence="2">The sequence shown here is derived from an EMBL/GenBank/DDBJ whole genome shotgun (WGS) entry which is preliminary data.</text>
</comment>
<dbReference type="Proteomes" id="UP000815325">
    <property type="component" value="Unassembled WGS sequence"/>
</dbReference>
<keyword evidence="3" id="KW-1185">Reference proteome</keyword>
<keyword evidence="1" id="KW-1133">Transmembrane helix</keyword>
<keyword evidence="1" id="KW-0812">Transmembrane</keyword>
<organism evidence="2 3">
    <name type="scientific">Dunaliella salina</name>
    <name type="common">Green alga</name>
    <name type="synonym">Protococcus salinus</name>
    <dbReference type="NCBI Taxonomy" id="3046"/>
    <lineage>
        <taxon>Eukaryota</taxon>
        <taxon>Viridiplantae</taxon>
        <taxon>Chlorophyta</taxon>
        <taxon>core chlorophytes</taxon>
        <taxon>Chlorophyceae</taxon>
        <taxon>CS clade</taxon>
        <taxon>Chlamydomonadales</taxon>
        <taxon>Dunaliellaceae</taxon>
        <taxon>Dunaliella</taxon>
    </lineage>
</organism>